<dbReference type="AlphaFoldDB" id="A0A928YNX9"/>
<dbReference type="Proteomes" id="UP000616201">
    <property type="component" value="Unassembled WGS sequence"/>
</dbReference>
<dbReference type="EMBL" id="PRDK01000001">
    <property type="protein sequence ID" value="MBE8712526.1"/>
    <property type="molecule type" value="Genomic_DNA"/>
</dbReference>
<evidence type="ECO:0000313" key="3">
    <source>
        <dbReference type="Proteomes" id="UP000616201"/>
    </source>
</evidence>
<evidence type="ECO:0000313" key="2">
    <source>
        <dbReference type="EMBL" id="MBE8712526.1"/>
    </source>
</evidence>
<comment type="caution">
    <text evidence="2">The sequence shown here is derived from an EMBL/GenBank/DDBJ whole genome shotgun (WGS) entry which is preliminary data.</text>
</comment>
<keyword evidence="3" id="KW-1185">Reference proteome</keyword>
<dbReference type="SUPFAM" id="SSF52266">
    <property type="entry name" value="SGNH hydrolase"/>
    <property type="match status" value="1"/>
</dbReference>
<dbReference type="Pfam" id="PF13472">
    <property type="entry name" value="Lipase_GDSL_2"/>
    <property type="match status" value="1"/>
</dbReference>
<organism evidence="2 3">
    <name type="scientific">Sphingobacterium hungaricum</name>
    <dbReference type="NCBI Taxonomy" id="2082723"/>
    <lineage>
        <taxon>Bacteria</taxon>
        <taxon>Pseudomonadati</taxon>
        <taxon>Bacteroidota</taxon>
        <taxon>Sphingobacteriia</taxon>
        <taxon>Sphingobacteriales</taxon>
        <taxon>Sphingobacteriaceae</taxon>
        <taxon>Sphingobacterium</taxon>
    </lineage>
</organism>
<gene>
    <name evidence="2" type="ORF">C4F49_02375</name>
</gene>
<evidence type="ECO:0000259" key="1">
    <source>
        <dbReference type="Pfam" id="PF13472"/>
    </source>
</evidence>
<dbReference type="InterPro" id="IPR013830">
    <property type="entry name" value="SGNH_hydro"/>
</dbReference>
<proteinExistence type="predicted"/>
<protein>
    <recommendedName>
        <fullName evidence="1">SGNH hydrolase-type esterase domain-containing protein</fullName>
    </recommendedName>
</protein>
<dbReference type="InterPro" id="IPR036514">
    <property type="entry name" value="SGNH_hydro_sf"/>
</dbReference>
<dbReference type="RefSeq" id="WP_196934855.1">
    <property type="nucleotide sequence ID" value="NZ_MU158698.1"/>
</dbReference>
<sequence length="725" mass="78173">MADEKVKFSEFETLPILDGSEKFTIWKEGWSEPKNVTAQELKSYLNITGIDMKSVPPGSALPVIPSDQERKMQVLKGTYNGNLTVTKDMGILWAKDGVWSIDMQWDLPQGTNGANGKTIENFNPAKVGGYPTGSQIFFEGVIYEVKSGQTATIGQSPTTNPEKFDTVFEGGGGVESTASIPSTNSFNYKDESSFIRAKYITSNGTITDNANGIITQKINIPAGVTRLWFDTQIANTQPLYANYYDASDVRLSTLSLKNAGASGGWRDIPAGATKVQATIRSQAGEAVDLSKVIIRFTDILGLSDNPIVYAKELKGGIDPVGYSLTPGLNKFNPNPGRYWIGYLNGYNVGDPNTGNLSLNANGITSDYIYCKGQAKIHLLKSVTSLGGGTVVFYDSNYVVNGSASLFSAGQLRGSANIPATAVYLRATVHRKANAGDPSEDLTKVVLSFTEVSEVVPFELLITKIGGYGFAKDENASFSQYLAGKTLVYLGDSIVAGGYPTIVATNLGMTVVNVGYDGCRWTNDVNTKIDFSDAPTESGANRIMNQVYRLLRRVTPTNTVVPETSSSDVFGGGFAYPVNGLATLVKSAVKVIVVHCGTNDAGNTLPKGSLTAVDEVAYTAVDKKTMWGAIKWAVSVLKKHFPDAEIILATPIQRIDGTRANLYEYVQIVKQSSEQFACKCINLFQNSGISKENGATYLPDGLHPNSAGQQLIARYSSTFIFNEIKY</sequence>
<dbReference type="GO" id="GO:0016788">
    <property type="term" value="F:hydrolase activity, acting on ester bonds"/>
    <property type="evidence" value="ECO:0007669"/>
    <property type="project" value="UniProtKB-ARBA"/>
</dbReference>
<feature type="domain" description="SGNH hydrolase-type esterase" evidence="1">
    <location>
        <begin position="489"/>
        <end position="710"/>
    </location>
</feature>
<reference evidence="2" key="1">
    <citation type="submission" date="2018-02" db="EMBL/GenBank/DDBJ databases">
        <authorList>
            <person name="Vasarhelyi B.M."/>
            <person name="Deshmukh S."/>
            <person name="Balint B."/>
            <person name="Kukolya J."/>
        </authorList>
    </citation>
    <scope>NUCLEOTIDE SEQUENCE</scope>
    <source>
        <strain evidence="2">KB22</strain>
    </source>
</reference>
<dbReference type="Gene3D" id="3.40.50.1110">
    <property type="entry name" value="SGNH hydrolase"/>
    <property type="match status" value="1"/>
</dbReference>
<accession>A0A928YNX9</accession>
<name>A0A928YNX9_9SPHI</name>